<feature type="compositionally biased region" description="Basic and acidic residues" evidence="4">
    <location>
        <begin position="68"/>
        <end position="77"/>
    </location>
</feature>
<reference evidence="6" key="2">
    <citation type="submission" date="2020-05" db="EMBL/GenBank/DDBJ databases">
        <authorList>
            <person name="Kim H.-S."/>
            <person name="Proctor R.H."/>
            <person name="Brown D.W."/>
        </authorList>
    </citation>
    <scope>NUCLEOTIDE SEQUENCE</scope>
    <source>
        <strain evidence="6">NRRL 20472</strain>
    </source>
</reference>
<feature type="compositionally biased region" description="Polar residues" evidence="4">
    <location>
        <begin position="1301"/>
        <end position="1310"/>
    </location>
</feature>
<dbReference type="PANTHER" id="PTHR24126">
    <property type="entry name" value="ANKYRIN REPEAT, PH AND SEC7 DOMAIN CONTAINING PROTEIN SECG-RELATED"/>
    <property type="match status" value="1"/>
</dbReference>
<feature type="compositionally biased region" description="Low complexity" evidence="4">
    <location>
        <begin position="550"/>
        <end position="562"/>
    </location>
</feature>
<dbReference type="EMBL" id="JABEXW010000459">
    <property type="protein sequence ID" value="KAF4963633.1"/>
    <property type="molecule type" value="Genomic_DNA"/>
</dbReference>
<feature type="region of interest" description="Disordered" evidence="4">
    <location>
        <begin position="1"/>
        <end position="77"/>
    </location>
</feature>
<feature type="compositionally biased region" description="Low complexity" evidence="4">
    <location>
        <begin position="1272"/>
        <end position="1282"/>
    </location>
</feature>
<keyword evidence="2 3" id="KW-0040">ANK repeat</keyword>
<evidence type="ECO:0000256" key="5">
    <source>
        <dbReference type="SAM" id="Phobius"/>
    </source>
</evidence>
<evidence type="ECO:0000313" key="7">
    <source>
        <dbReference type="Proteomes" id="UP000622797"/>
    </source>
</evidence>
<feature type="transmembrane region" description="Helical" evidence="5">
    <location>
        <begin position="943"/>
        <end position="962"/>
    </location>
</feature>
<feature type="transmembrane region" description="Helical" evidence="5">
    <location>
        <begin position="1203"/>
        <end position="1223"/>
    </location>
</feature>
<keyword evidence="5" id="KW-0812">Transmembrane</keyword>
<evidence type="ECO:0000256" key="4">
    <source>
        <dbReference type="SAM" id="MobiDB-lite"/>
    </source>
</evidence>
<dbReference type="SUPFAM" id="SSF48403">
    <property type="entry name" value="Ankyrin repeat"/>
    <property type="match status" value="1"/>
</dbReference>
<organism evidence="6 7">
    <name type="scientific">Fusarium sarcochroum</name>
    <dbReference type="NCBI Taxonomy" id="1208366"/>
    <lineage>
        <taxon>Eukaryota</taxon>
        <taxon>Fungi</taxon>
        <taxon>Dikarya</taxon>
        <taxon>Ascomycota</taxon>
        <taxon>Pezizomycotina</taxon>
        <taxon>Sordariomycetes</taxon>
        <taxon>Hypocreomycetidae</taxon>
        <taxon>Hypocreales</taxon>
        <taxon>Nectriaceae</taxon>
        <taxon>Fusarium</taxon>
        <taxon>Fusarium lateritium species complex</taxon>
    </lineage>
</organism>
<dbReference type="Pfam" id="PF12796">
    <property type="entry name" value="Ank_2"/>
    <property type="match status" value="1"/>
</dbReference>
<reference evidence="6" key="1">
    <citation type="journal article" date="2020" name="BMC Genomics">
        <title>Correction to: Identification and distribution of gene clusters required for synthesis of sphingolipid metabolism inhibitors in diverse species of the filamentous fungus Fusarium.</title>
        <authorList>
            <person name="Kim H.S."/>
            <person name="Lohmar J.M."/>
            <person name="Busman M."/>
            <person name="Brown D.W."/>
            <person name="Naumann T.A."/>
            <person name="Divon H.H."/>
            <person name="Lysoe E."/>
            <person name="Uhlig S."/>
            <person name="Proctor R.H."/>
        </authorList>
    </citation>
    <scope>NUCLEOTIDE SEQUENCE</scope>
    <source>
        <strain evidence="6">NRRL 20472</strain>
    </source>
</reference>
<keyword evidence="1" id="KW-0677">Repeat</keyword>
<feature type="compositionally biased region" description="Low complexity" evidence="4">
    <location>
        <begin position="313"/>
        <end position="323"/>
    </location>
</feature>
<keyword evidence="7" id="KW-1185">Reference proteome</keyword>
<dbReference type="GO" id="GO:0016020">
    <property type="term" value="C:membrane"/>
    <property type="evidence" value="ECO:0007669"/>
    <property type="project" value="InterPro"/>
</dbReference>
<dbReference type="Gene3D" id="1.25.40.20">
    <property type="entry name" value="Ankyrin repeat-containing domain"/>
    <property type="match status" value="3"/>
</dbReference>
<feature type="repeat" description="ANK" evidence="3">
    <location>
        <begin position="104"/>
        <end position="136"/>
    </location>
</feature>
<dbReference type="GO" id="GO:0046873">
    <property type="term" value="F:metal ion transmembrane transporter activity"/>
    <property type="evidence" value="ECO:0007669"/>
    <property type="project" value="InterPro"/>
</dbReference>
<dbReference type="PROSITE" id="PS50088">
    <property type="entry name" value="ANK_REPEAT"/>
    <property type="match status" value="3"/>
</dbReference>
<evidence type="ECO:0000256" key="3">
    <source>
        <dbReference type="PROSITE-ProRule" id="PRU00023"/>
    </source>
</evidence>
<feature type="compositionally biased region" description="Basic and acidic residues" evidence="4">
    <location>
        <begin position="767"/>
        <end position="782"/>
    </location>
</feature>
<feature type="repeat" description="ANK" evidence="3">
    <location>
        <begin position="204"/>
        <end position="236"/>
    </location>
</feature>
<dbReference type="InterPro" id="IPR036770">
    <property type="entry name" value="Ankyrin_rpt-contain_sf"/>
</dbReference>
<dbReference type="PROSITE" id="PS50297">
    <property type="entry name" value="ANK_REP_REGION"/>
    <property type="match status" value="2"/>
</dbReference>
<feature type="repeat" description="ANK" evidence="3">
    <location>
        <begin position="137"/>
        <end position="169"/>
    </location>
</feature>
<dbReference type="OrthoDB" id="5106189at2759"/>
<evidence type="ECO:0000256" key="1">
    <source>
        <dbReference type="ARBA" id="ARBA00022737"/>
    </source>
</evidence>
<name>A0A8H4X6F4_9HYPO</name>
<feature type="region of interest" description="Disordered" evidence="4">
    <location>
        <begin position="295"/>
        <end position="323"/>
    </location>
</feature>
<evidence type="ECO:0000256" key="2">
    <source>
        <dbReference type="ARBA" id="ARBA00023043"/>
    </source>
</evidence>
<dbReference type="Pfam" id="PF00023">
    <property type="entry name" value="Ank"/>
    <property type="match status" value="1"/>
</dbReference>
<sequence length="1310" mass="145897">MTSEARFPDAVSEVATDDINSSSDHDSGSDYELSYGEAPDDGFTDTEESDDVEDNDTQPSVHGCLLKMTRDDQRSGHTSIEELRTLLDKDNTRAGAKVGAKDEDDRQPLHLACMEGQIELVKLLFKKEADIEARQVHEATPLDEACWKGHDGVVEFLLEKEANSHVVDENQWSPLHSANSYGHEEVVRRLLLHDKRNIDDTEIDGQTALHVATYARHSKVASILIEFGAKLGVRDKRGWTPLMAASATGAIDIARQLIKTSQQRDKGIVPRDANAQVDEVDEDGKTALQLACGAEADDQSQPHPHPGEISNQASSDGGSSADAKLGPHTAVVKLLLEATANWRLKTKANETLLHLAATSGDPARIGLLRTYMNGEDLEDQTSYGWTVLYSAFKGSAPANTLRTLIGPALPTAAQFGPGHAENEVLVWAATKHETHDIAKSILRAKASRVEMRSSPPSDDAGPIAWAAFVRLPRILSLLIAESPDNSETDNTLEESLKTTLEGAKKLIEDAECKELAQVLCLLIINTSRNPGIETKITDAAKAIKSHVDHAQSSISKQKAASITRSEPEAVQHGIQDKIARKGGVVAKKKPNLQEGKTKQQIPGSPRRENLTAIYDILRDPPFARIQRDKKEIPLHQPDTKQKQSNESFEASVIRFYKEKDESGTISRHRTVNEVIYDKGPAKIIEAAINNLSTIIGKGHKLPKMFAEEIATDSEKMAWIDHLLAKIAEDANYNAHQYHELKSFFRDSWVEVPDRQAKFRVMRPRVKVRQDEMAQESNDKSQETESGENEAEENEPEKNEPEEKGKESQSKPQRQERERGLEEEDRETPNDASGEKRQGKSKAKVFVPASTVYMPYFCFSTNEDDAAKPNVQRKKLQNLSKAYEASAVHESPTLDEWYYHFELDPDSRSPDDQKKRNQSQVVTKYLLDNGTPPDHIKLLRVNQLWIWTIGNGMIYFMIAYPSYPVDDDSRMAVKGILDELSRRTESGGSGSQPGSVTEMTRLIVDYCIDSYDRPPETQQPETQRPEMQWLEMQWLETQVRASIGQTFSNYLNRLAREETSLFDEFRRWMPDSQPQVQDIEERNGPKSTQSTAQARIHSRGGQIREAIKMAEKLYCDIKDVRDELSILKSAVQRQEIVQKGVSTKKVKDGNLSATYVLNDLRELETVAQRIQSARSIQVNTTLSLQQSEIANFQAAEATKQGKTLMAFTFATVLFLPLSFLSSLFALDVASFQETPAWAFTVIFLVSVGVSLAIVLSAIYWDKLEVIYKKHGQSSSKNSASAESSHIEAGGGKLKNAGAKNVSAKNTKQLSE</sequence>
<gene>
    <name evidence="6" type="ORF">FSARC_8367</name>
</gene>
<feature type="region of interest" description="Disordered" evidence="4">
    <location>
        <begin position="1271"/>
        <end position="1310"/>
    </location>
</feature>
<comment type="caution">
    <text evidence="6">The sequence shown here is derived from an EMBL/GenBank/DDBJ whole genome shotgun (WGS) entry which is preliminary data.</text>
</comment>
<feature type="compositionally biased region" description="Acidic residues" evidence="4">
    <location>
        <begin position="38"/>
        <end position="56"/>
    </location>
</feature>
<feature type="transmembrane region" description="Helical" evidence="5">
    <location>
        <begin position="1235"/>
        <end position="1259"/>
    </location>
</feature>
<keyword evidence="5" id="KW-0472">Membrane</keyword>
<evidence type="ECO:0000313" key="6">
    <source>
        <dbReference type="EMBL" id="KAF4963633.1"/>
    </source>
</evidence>
<dbReference type="Gene3D" id="1.20.58.340">
    <property type="entry name" value="Magnesium transport protein CorA, transmembrane region"/>
    <property type="match status" value="1"/>
</dbReference>
<protein>
    <recommendedName>
        <fullName evidence="8">Ankyrin repeat protein</fullName>
    </recommendedName>
</protein>
<dbReference type="Proteomes" id="UP000622797">
    <property type="component" value="Unassembled WGS sequence"/>
</dbReference>
<keyword evidence="5" id="KW-1133">Transmembrane helix</keyword>
<feature type="region of interest" description="Disordered" evidence="4">
    <location>
        <begin position="767"/>
        <end position="842"/>
    </location>
</feature>
<accession>A0A8H4X6F4</accession>
<evidence type="ECO:0008006" key="8">
    <source>
        <dbReference type="Google" id="ProtNLM"/>
    </source>
</evidence>
<feature type="compositionally biased region" description="Basic and acidic residues" evidence="4">
    <location>
        <begin position="826"/>
        <end position="837"/>
    </location>
</feature>
<feature type="region of interest" description="Disordered" evidence="4">
    <location>
        <begin position="1072"/>
        <end position="1099"/>
    </location>
</feature>
<dbReference type="SMART" id="SM00248">
    <property type="entry name" value="ANK"/>
    <property type="match status" value="7"/>
</dbReference>
<feature type="compositionally biased region" description="Basic and acidic residues" evidence="4">
    <location>
        <begin position="795"/>
        <end position="819"/>
    </location>
</feature>
<proteinExistence type="predicted"/>
<feature type="region of interest" description="Disordered" evidence="4">
    <location>
        <begin position="550"/>
        <end position="571"/>
    </location>
</feature>
<dbReference type="PANTHER" id="PTHR24126:SF14">
    <property type="entry name" value="ANK_REP_REGION DOMAIN-CONTAINING PROTEIN"/>
    <property type="match status" value="1"/>
</dbReference>
<feature type="compositionally biased region" description="Acidic residues" evidence="4">
    <location>
        <begin position="784"/>
        <end position="794"/>
    </location>
</feature>
<dbReference type="InterPro" id="IPR002110">
    <property type="entry name" value="Ankyrin_rpt"/>
</dbReference>